<reference evidence="3 4" key="1">
    <citation type="journal article" date="2009" name="PLoS ONE">
        <title>The complete genome of Teredinibacter turnerae T7901: an intracellular endosymbiont of marine wood-boring bivalves (shipworms).</title>
        <authorList>
            <person name="Yang J.C."/>
            <person name="Madupu R."/>
            <person name="Durkin A.S."/>
            <person name="Ekborg N.A."/>
            <person name="Pedamallu C.S."/>
            <person name="Hostetler J.B."/>
            <person name="Radune D."/>
            <person name="Toms B.S."/>
            <person name="Henrissat B."/>
            <person name="Coutinho P.M."/>
            <person name="Schwarz S."/>
            <person name="Field L."/>
            <person name="Trindade-Silva A.E."/>
            <person name="Soares C.A.G."/>
            <person name="Elshahawi S."/>
            <person name="Hanora A."/>
            <person name="Schmidt E.W."/>
            <person name="Haygood M.G."/>
            <person name="Posfai J."/>
            <person name="Benner J."/>
            <person name="Madinger C."/>
            <person name="Nove J."/>
            <person name="Anton B."/>
            <person name="Chaudhary K."/>
            <person name="Foster J."/>
            <person name="Holman A."/>
            <person name="Kumar S."/>
            <person name="Lessard P.A."/>
            <person name="Luyten Y.A."/>
            <person name="Slatko B."/>
            <person name="Wood N."/>
            <person name="Wu B."/>
            <person name="Teplitski M."/>
            <person name="Mougous J.D."/>
            <person name="Ward N."/>
            <person name="Eisen J.A."/>
            <person name="Badger J.H."/>
            <person name="Distel D.L."/>
        </authorList>
    </citation>
    <scope>NUCLEOTIDE SEQUENCE [LARGE SCALE GENOMIC DNA]</scope>
    <source>
        <strain evidence="4">ATCC 39867 / T7901</strain>
    </source>
</reference>
<keyword evidence="4" id="KW-1185">Reference proteome</keyword>
<evidence type="ECO:0000313" key="4">
    <source>
        <dbReference type="Proteomes" id="UP000009080"/>
    </source>
</evidence>
<feature type="domain" description="DnaT DNA-binding" evidence="2">
    <location>
        <begin position="351"/>
        <end position="415"/>
    </location>
</feature>
<dbReference type="eggNOG" id="ENOG502Z86C">
    <property type="taxonomic scope" value="Bacteria"/>
</dbReference>
<evidence type="ECO:0000256" key="1">
    <source>
        <dbReference type="SAM" id="MobiDB-lite"/>
    </source>
</evidence>
<dbReference type="STRING" id="377629.TERTU_3948"/>
<dbReference type="OrthoDB" id="5718012at2"/>
<feature type="region of interest" description="Disordered" evidence="1">
    <location>
        <begin position="106"/>
        <end position="135"/>
    </location>
</feature>
<dbReference type="AlphaFoldDB" id="C5BTM7"/>
<feature type="domain" description="DnaT DNA-binding" evidence="2">
    <location>
        <begin position="278"/>
        <end position="343"/>
    </location>
</feature>
<evidence type="ECO:0000313" key="3">
    <source>
        <dbReference type="EMBL" id="ACR11283.1"/>
    </source>
</evidence>
<feature type="domain" description="DnaT DNA-binding" evidence="2">
    <location>
        <begin position="130"/>
        <end position="194"/>
    </location>
</feature>
<protein>
    <recommendedName>
        <fullName evidence="2">DnaT DNA-binding domain-containing protein</fullName>
    </recommendedName>
</protein>
<accession>C5BTM7</accession>
<organism evidence="3 4">
    <name type="scientific">Teredinibacter turnerae (strain ATCC 39867 / T7901)</name>
    <dbReference type="NCBI Taxonomy" id="377629"/>
    <lineage>
        <taxon>Bacteria</taxon>
        <taxon>Pseudomonadati</taxon>
        <taxon>Pseudomonadota</taxon>
        <taxon>Gammaproteobacteria</taxon>
        <taxon>Cellvibrionales</taxon>
        <taxon>Cellvibrionaceae</taxon>
        <taxon>Teredinibacter</taxon>
    </lineage>
</organism>
<dbReference type="RefSeq" id="WP_015817395.1">
    <property type="nucleotide sequence ID" value="NC_012997.1"/>
</dbReference>
<dbReference type="HOGENOM" id="CLU_771177_0_0_6"/>
<sequence>MKSSLIPEKPILVYPGLAATLGLEESVLLSVLTDLASQAQTAQSNGFEWATINADRLRAAVPFWQDQDLVRVCNSLHGKGVLLVGSARFGEHGEFRFAFNERLASQHHTGHSPTRSQPQVQPRPQPGLQHIGPQWQPDHHTLAQLAQHNIPENFARQQVPEFITYWRERGEAQRSWGAKFLQHVIRQWRQYEAQLHRQQKANEMLASWRPSDETIETLETNLGIKREFLEGIIAEFVVFWRERGEAAENWDSKFIAHATREWRRFCERQNQQDQGSLMHDNWRPSPDAMEMLTVHSGVRSEFCEDAIPEFVFYWKDVGDAHKNWNAKFVQHVRLQWKKFQSALEHSTDPKPIPVDWQPSEDVYDVLRLANIDLRFAHGLIPEFVIYWRDSNQLHTSWNTRFLQHAKREWARQHGQASATNGTPQQRSTRDISLEEELSDRSWAY</sequence>
<dbReference type="KEGG" id="ttu:TERTU_3948"/>
<evidence type="ECO:0000259" key="2">
    <source>
        <dbReference type="Pfam" id="PF17948"/>
    </source>
</evidence>
<dbReference type="InterPro" id="IPR040480">
    <property type="entry name" value="DnaT_DNA_bind"/>
</dbReference>
<gene>
    <name evidence="3" type="ordered locus">TERTU_3948</name>
</gene>
<proteinExistence type="predicted"/>
<dbReference type="Gene3D" id="1.10.8.1180">
    <property type="match status" value="4"/>
</dbReference>
<dbReference type="EMBL" id="CP001614">
    <property type="protein sequence ID" value="ACR11283.1"/>
    <property type="molecule type" value="Genomic_DNA"/>
</dbReference>
<feature type="domain" description="DnaT DNA-binding" evidence="2">
    <location>
        <begin position="203"/>
        <end position="265"/>
    </location>
</feature>
<dbReference type="Pfam" id="PF17948">
    <property type="entry name" value="DnaT"/>
    <property type="match status" value="4"/>
</dbReference>
<feature type="region of interest" description="Disordered" evidence="1">
    <location>
        <begin position="412"/>
        <end position="444"/>
    </location>
</feature>
<name>C5BTM7_TERTT</name>
<dbReference type="Proteomes" id="UP000009080">
    <property type="component" value="Chromosome"/>
</dbReference>
<feature type="compositionally biased region" description="Polar residues" evidence="1">
    <location>
        <begin position="414"/>
        <end position="426"/>
    </location>
</feature>